<evidence type="ECO:0000313" key="3">
    <source>
        <dbReference type="Proteomes" id="UP000015103"/>
    </source>
</evidence>
<dbReference type="EnsemblMetazoa" id="RPRC010396-RA">
    <property type="protein sequence ID" value="RPRC010396-PA"/>
    <property type="gene ID" value="RPRC010396"/>
</dbReference>
<dbReference type="InterPro" id="IPR050621">
    <property type="entry name" value="Tudor_domain_containing"/>
</dbReference>
<proteinExistence type="predicted"/>
<dbReference type="GO" id="GO:0043186">
    <property type="term" value="C:P granule"/>
    <property type="evidence" value="ECO:0007669"/>
    <property type="project" value="TreeGrafter"/>
</dbReference>
<dbReference type="Proteomes" id="UP000015103">
    <property type="component" value="Unassembled WGS sequence"/>
</dbReference>
<dbReference type="InterPro" id="IPR002999">
    <property type="entry name" value="Tudor"/>
</dbReference>
<evidence type="ECO:0000259" key="1">
    <source>
        <dbReference type="Pfam" id="PF00567"/>
    </source>
</evidence>
<dbReference type="InParanoid" id="T1I276"/>
<dbReference type="VEuPathDB" id="VectorBase:RPRC010396"/>
<dbReference type="GO" id="GO:0034587">
    <property type="term" value="P:piRNA processing"/>
    <property type="evidence" value="ECO:0007669"/>
    <property type="project" value="TreeGrafter"/>
</dbReference>
<dbReference type="Gene3D" id="2.40.50.90">
    <property type="match status" value="1"/>
</dbReference>
<name>T1I276_RHOPR</name>
<dbReference type="STRING" id="13249.T1I276"/>
<accession>T1I276</accession>
<dbReference type="PANTHER" id="PTHR22948">
    <property type="entry name" value="TUDOR DOMAIN CONTAINING PROTEIN"/>
    <property type="match status" value="1"/>
</dbReference>
<keyword evidence="3" id="KW-1185">Reference proteome</keyword>
<organism evidence="2 3">
    <name type="scientific">Rhodnius prolixus</name>
    <name type="common">Triatomid bug</name>
    <dbReference type="NCBI Taxonomy" id="13249"/>
    <lineage>
        <taxon>Eukaryota</taxon>
        <taxon>Metazoa</taxon>
        <taxon>Ecdysozoa</taxon>
        <taxon>Arthropoda</taxon>
        <taxon>Hexapoda</taxon>
        <taxon>Insecta</taxon>
        <taxon>Pterygota</taxon>
        <taxon>Neoptera</taxon>
        <taxon>Paraneoptera</taxon>
        <taxon>Hemiptera</taxon>
        <taxon>Heteroptera</taxon>
        <taxon>Panheteroptera</taxon>
        <taxon>Cimicomorpha</taxon>
        <taxon>Reduviidae</taxon>
        <taxon>Triatominae</taxon>
        <taxon>Rhodnius</taxon>
    </lineage>
</organism>
<dbReference type="AlphaFoldDB" id="T1I276"/>
<dbReference type="EMBL" id="ACPB03014803">
    <property type="status" value="NOT_ANNOTATED_CDS"/>
    <property type="molecule type" value="Genomic_DNA"/>
</dbReference>
<dbReference type="Pfam" id="PF00567">
    <property type="entry name" value="TUDOR"/>
    <property type="match status" value="1"/>
</dbReference>
<protein>
    <submittedName>
        <fullName evidence="2">Tudor domain-containing protein</fullName>
    </submittedName>
</protein>
<evidence type="ECO:0000313" key="2">
    <source>
        <dbReference type="EnsemblMetazoa" id="RPRC010396-PA"/>
    </source>
</evidence>
<dbReference type="GO" id="GO:0030719">
    <property type="term" value="P:P granule organization"/>
    <property type="evidence" value="ECO:0007669"/>
    <property type="project" value="TreeGrafter"/>
</dbReference>
<dbReference type="HOGENOM" id="CLU_2433232_0_0_1"/>
<feature type="domain" description="Tudor" evidence="1">
    <location>
        <begin position="39"/>
        <end position="83"/>
    </location>
</feature>
<dbReference type="GO" id="GO:0007283">
    <property type="term" value="P:spermatogenesis"/>
    <property type="evidence" value="ECO:0007669"/>
    <property type="project" value="TreeGrafter"/>
</dbReference>
<dbReference type="eggNOG" id="KOG2279">
    <property type="taxonomic scope" value="Eukaryota"/>
</dbReference>
<dbReference type="InterPro" id="IPR035437">
    <property type="entry name" value="SNase_OB-fold_sf"/>
</dbReference>
<dbReference type="PANTHER" id="PTHR22948:SF29">
    <property type="entry name" value="FI02030P-RELATED"/>
    <property type="match status" value="1"/>
</dbReference>
<sequence length="91" mass="10421">METTLAARSPRLKNKFKKSEGAATSEVPTYEKLIPVTNDSMLQVYVSAVADPTHFWLQLISPRAVELDHLVDNMTDYYKKEENRELHKLNG</sequence>
<reference evidence="2" key="1">
    <citation type="submission" date="2015-05" db="UniProtKB">
        <authorList>
            <consortium name="EnsemblMetazoa"/>
        </authorList>
    </citation>
    <scope>IDENTIFICATION</scope>
</reference>